<dbReference type="Pfam" id="PF01535">
    <property type="entry name" value="PPR"/>
    <property type="match status" value="2"/>
</dbReference>
<feature type="signal peptide" evidence="3">
    <location>
        <begin position="1"/>
        <end position="23"/>
    </location>
</feature>
<evidence type="ECO:0000256" key="3">
    <source>
        <dbReference type="SAM" id="SignalP"/>
    </source>
</evidence>
<evidence type="ECO:0000256" key="1">
    <source>
        <dbReference type="ARBA" id="ARBA00022737"/>
    </source>
</evidence>
<dbReference type="PROSITE" id="PS51375">
    <property type="entry name" value="PPR"/>
    <property type="match status" value="1"/>
</dbReference>
<dbReference type="InterPro" id="IPR002885">
    <property type="entry name" value="PPR_rpt"/>
</dbReference>
<dbReference type="PANTHER" id="PTHR47926">
    <property type="entry name" value="PENTATRICOPEPTIDE REPEAT-CONTAINING PROTEIN"/>
    <property type="match status" value="1"/>
</dbReference>
<comment type="caution">
    <text evidence="4">The sequence shown here is derived from an EMBL/GenBank/DDBJ whole genome shotgun (WGS) entry which is preliminary data.</text>
</comment>
<dbReference type="AlphaFoldDB" id="A0A7J7BWV4"/>
<organism evidence="4 5">
    <name type="scientific">Tripterygium wilfordii</name>
    <name type="common">Thunder God vine</name>
    <dbReference type="NCBI Taxonomy" id="458696"/>
    <lineage>
        <taxon>Eukaryota</taxon>
        <taxon>Viridiplantae</taxon>
        <taxon>Streptophyta</taxon>
        <taxon>Embryophyta</taxon>
        <taxon>Tracheophyta</taxon>
        <taxon>Spermatophyta</taxon>
        <taxon>Magnoliopsida</taxon>
        <taxon>eudicotyledons</taxon>
        <taxon>Gunneridae</taxon>
        <taxon>Pentapetalae</taxon>
        <taxon>rosids</taxon>
        <taxon>fabids</taxon>
        <taxon>Celastrales</taxon>
        <taxon>Celastraceae</taxon>
        <taxon>Tripterygium</taxon>
    </lineage>
</organism>
<evidence type="ECO:0000313" key="4">
    <source>
        <dbReference type="EMBL" id="KAF5726344.1"/>
    </source>
</evidence>
<reference evidence="4 5" key="1">
    <citation type="journal article" date="2020" name="Nat. Commun.">
        <title>Genome of Tripterygium wilfordii and identification of cytochrome P450 involved in triptolide biosynthesis.</title>
        <authorList>
            <person name="Tu L."/>
            <person name="Su P."/>
            <person name="Zhang Z."/>
            <person name="Gao L."/>
            <person name="Wang J."/>
            <person name="Hu T."/>
            <person name="Zhou J."/>
            <person name="Zhang Y."/>
            <person name="Zhao Y."/>
            <person name="Liu Y."/>
            <person name="Song Y."/>
            <person name="Tong Y."/>
            <person name="Lu Y."/>
            <person name="Yang J."/>
            <person name="Xu C."/>
            <person name="Jia M."/>
            <person name="Peters R.J."/>
            <person name="Huang L."/>
            <person name="Gao W."/>
        </authorList>
    </citation>
    <scope>NUCLEOTIDE SEQUENCE [LARGE SCALE GENOMIC DNA]</scope>
    <source>
        <strain evidence="5">cv. XIE 37</strain>
        <tissue evidence="4">Leaf</tissue>
    </source>
</reference>
<dbReference type="EMBL" id="JAAARO010000022">
    <property type="protein sequence ID" value="KAF5726344.1"/>
    <property type="molecule type" value="Genomic_DNA"/>
</dbReference>
<evidence type="ECO:0000256" key="2">
    <source>
        <dbReference type="PROSITE-ProRule" id="PRU00708"/>
    </source>
</evidence>
<feature type="repeat" description="PPR" evidence="2">
    <location>
        <begin position="131"/>
        <end position="165"/>
    </location>
</feature>
<dbReference type="NCBIfam" id="TIGR00756">
    <property type="entry name" value="PPR"/>
    <property type="match status" value="1"/>
</dbReference>
<sequence length="192" mass="21590">MPCPGLFLCQVLLEIGYPMVVLSCFGKMQTEGVCPNQFTASIVFKCCSSLREYRNGKAIHWWILRNGIAQDVVLENSILDQKYGAFDYAIRLFGLMNSRDTASWNIIIGAYLLLGDVEKSINLFRSLPLKDIASWNTLLDGLTRNGFERTAVEVLYEMVESGPPSNEVSFSIASAFRYGLKFVHIDTREANL</sequence>
<name>A0A7J7BWV4_TRIWF</name>
<keyword evidence="1" id="KW-0677">Repeat</keyword>
<dbReference type="GO" id="GO:0003723">
    <property type="term" value="F:RNA binding"/>
    <property type="evidence" value="ECO:0007669"/>
    <property type="project" value="InterPro"/>
</dbReference>
<proteinExistence type="predicted"/>
<protein>
    <submittedName>
        <fullName evidence="4">Putative pentatricopeptide repeat-containing protein</fullName>
    </submittedName>
</protein>
<dbReference type="GO" id="GO:0009451">
    <property type="term" value="P:RNA modification"/>
    <property type="evidence" value="ECO:0007669"/>
    <property type="project" value="InterPro"/>
</dbReference>
<keyword evidence="3" id="KW-0732">Signal</keyword>
<dbReference type="InterPro" id="IPR046960">
    <property type="entry name" value="PPR_At4g14850-like_plant"/>
</dbReference>
<dbReference type="InterPro" id="IPR011990">
    <property type="entry name" value="TPR-like_helical_dom_sf"/>
</dbReference>
<keyword evidence="5" id="KW-1185">Reference proteome</keyword>
<accession>A0A7J7BWV4</accession>
<dbReference type="Proteomes" id="UP000593562">
    <property type="component" value="Unassembled WGS sequence"/>
</dbReference>
<gene>
    <name evidence="4" type="ORF">HS088_TW22G00021</name>
</gene>
<dbReference type="Gene3D" id="1.25.40.10">
    <property type="entry name" value="Tetratricopeptide repeat domain"/>
    <property type="match status" value="1"/>
</dbReference>
<feature type="chain" id="PRO_5029727205" evidence="3">
    <location>
        <begin position="24"/>
        <end position="192"/>
    </location>
</feature>
<dbReference type="InParanoid" id="A0A7J7BWV4"/>
<evidence type="ECO:0000313" key="5">
    <source>
        <dbReference type="Proteomes" id="UP000593562"/>
    </source>
</evidence>